<dbReference type="GO" id="GO:0003676">
    <property type="term" value="F:nucleic acid binding"/>
    <property type="evidence" value="ECO:0007669"/>
    <property type="project" value="InterPro"/>
</dbReference>
<dbReference type="InterPro" id="IPR038763">
    <property type="entry name" value="DHH_sf"/>
</dbReference>
<dbReference type="Gene3D" id="3.10.310.30">
    <property type="match status" value="1"/>
</dbReference>
<dbReference type="Pfam" id="PF02272">
    <property type="entry name" value="DHHA1"/>
    <property type="match status" value="1"/>
</dbReference>
<dbReference type="PANTHER" id="PTHR47618:SF1">
    <property type="entry name" value="BIFUNCTIONAL OLIGORIBONUCLEASE AND PAP PHOSPHATASE NRNA"/>
    <property type="match status" value="1"/>
</dbReference>
<dbReference type="InterPro" id="IPR001667">
    <property type="entry name" value="DDH_dom"/>
</dbReference>
<evidence type="ECO:0000259" key="1">
    <source>
        <dbReference type="Pfam" id="PF01368"/>
    </source>
</evidence>
<proteinExistence type="predicted"/>
<dbReference type="Proteomes" id="UP001321786">
    <property type="component" value="Chromosome"/>
</dbReference>
<dbReference type="AlphaFoldDB" id="A0AAU9EID8"/>
<dbReference type="Pfam" id="PF01368">
    <property type="entry name" value="DHH"/>
    <property type="match status" value="1"/>
</dbReference>
<organism evidence="3 4">
    <name type="scientific">Helicovermis profundi</name>
    <dbReference type="NCBI Taxonomy" id="3065157"/>
    <lineage>
        <taxon>Bacteria</taxon>
        <taxon>Bacillati</taxon>
        <taxon>Bacillota</taxon>
        <taxon>Clostridia</taxon>
        <taxon>Helicovermis</taxon>
    </lineage>
</organism>
<dbReference type="InterPro" id="IPR003156">
    <property type="entry name" value="DHHA1_dom"/>
</dbReference>
<dbReference type="EMBL" id="AP028654">
    <property type="protein sequence ID" value="BEP29328.1"/>
    <property type="molecule type" value="Genomic_DNA"/>
</dbReference>
<dbReference type="PANTHER" id="PTHR47618">
    <property type="entry name" value="BIFUNCTIONAL OLIGORIBONUCLEASE AND PAP PHOSPHATASE NRNA"/>
    <property type="match status" value="1"/>
</dbReference>
<sequence>MKNKNYGNLFNADKTYIVLPHIFPDGDTIGSSIALYNFLKTISKDVYIVLNDDIPKEIEFLNQNNIISSEKFKSLNIKDYTVITIDSSDLTRIADRMFVFDEASYKYNIDHHITNENFADENLVDTDVSSTGEIIFEILKDSNYNFSENIGTLNALYSAISTDTGSFKYSNTTSSTHRIVAELIEDGLDVNYVNVELYQNTPLSKIETLNLMLESLLFKFDNKVAISSITIDRMKTKNLKEVSSDGMVEFLRNIEGVEVAVFLREIEKKIYKVSLRSKHDINVSKIALKFGGGGHVKAAGCKISGTLSEVTFKLIEEIRNEIESESESEV</sequence>
<gene>
    <name evidence="3" type="ORF">HLPR_16590</name>
</gene>
<evidence type="ECO:0000259" key="2">
    <source>
        <dbReference type="Pfam" id="PF02272"/>
    </source>
</evidence>
<feature type="domain" description="DDH" evidence="1">
    <location>
        <begin position="17"/>
        <end position="159"/>
    </location>
</feature>
<keyword evidence="4" id="KW-1185">Reference proteome</keyword>
<dbReference type="SUPFAM" id="SSF64182">
    <property type="entry name" value="DHH phosphoesterases"/>
    <property type="match status" value="1"/>
</dbReference>
<name>A0AAU9EID8_9FIRM</name>
<protein>
    <submittedName>
        <fullName evidence="3">Bifunctional oligoribonuclease/PAP phosphatase NrnA</fullName>
    </submittedName>
</protein>
<dbReference type="InterPro" id="IPR051319">
    <property type="entry name" value="Oligoribo/pAp-PDE_c-di-AMP_PDE"/>
</dbReference>
<accession>A0AAU9EID8</accession>
<feature type="domain" description="DHHA1" evidence="2">
    <location>
        <begin position="224"/>
        <end position="320"/>
    </location>
</feature>
<evidence type="ECO:0000313" key="4">
    <source>
        <dbReference type="Proteomes" id="UP001321786"/>
    </source>
</evidence>
<reference evidence="3 4" key="1">
    <citation type="submission" date="2023-08" db="EMBL/GenBank/DDBJ databases">
        <title>Helicovermis profunda gen. nov., sp. nov., a novel mesophilic, fermentative bacterium within the Bacillota from a deep-sea hydrothermal vent chimney.</title>
        <authorList>
            <person name="Miyazaki U."/>
            <person name="Mizutani D."/>
            <person name="Hashimoto Y."/>
            <person name="Tame A."/>
            <person name="Sawayama S."/>
            <person name="Miyazaki J."/>
            <person name="Takai K."/>
            <person name="Nakagawa S."/>
        </authorList>
    </citation>
    <scope>NUCLEOTIDE SEQUENCE [LARGE SCALE GENOMIC DNA]</scope>
    <source>
        <strain evidence="3 4">S502</strain>
    </source>
</reference>
<evidence type="ECO:0000313" key="3">
    <source>
        <dbReference type="EMBL" id="BEP29328.1"/>
    </source>
</evidence>
<dbReference type="Gene3D" id="3.90.1640.10">
    <property type="entry name" value="inorganic pyrophosphatase (n-terminal core)"/>
    <property type="match status" value="1"/>
</dbReference>
<dbReference type="RefSeq" id="WP_338534970.1">
    <property type="nucleotide sequence ID" value="NZ_AP028654.1"/>
</dbReference>
<dbReference type="KEGG" id="hprf:HLPR_16590"/>